<dbReference type="PROSITE" id="PS51186">
    <property type="entry name" value="GNAT"/>
    <property type="match status" value="1"/>
</dbReference>
<keyword evidence="5" id="KW-1185">Reference proteome</keyword>
<dbReference type="InterPro" id="IPR016181">
    <property type="entry name" value="Acyl_CoA_acyltransferase"/>
</dbReference>
<evidence type="ECO:0000313" key="5">
    <source>
        <dbReference type="Proteomes" id="UP000272464"/>
    </source>
</evidence>
<keyword evidence="2" id="KW-0012">Acyltransferase</keyword>
<protein>
    <submittedName>
        <fullName evidence="4">N-acetyltransferase</fullName>
    </submittedName>
</protein>
<dbReference type="InterPro" id="IPR050832">
    <property type="entry name" value="Bact_Acetyltransf"/>
</dbReference>
<accession>A0A3S1D7J5</accession>
<dbReference type="PANTHER" id="PTHR43877:SF2">
    <property type="entry name" value="AMINOALKYLPHOSPHONATE N-ACETYLTRANSFERASE-RELATED"/>
    <property type="match status" value="1"/>
</dbReference>
<dbReference type="EMBL" id="RZNX01000002">
    <property type="protein sequence ID" value="RUT33653.1"/>
    <property type="molecule type" value="Genomic_DNA"/>
</dbReference>
<keyword evidence="1 4" id="KW-0808">Transferase</keyword>
<dbReference type="InterPro" id="IPR000182">
    <property type="entry name" value="GNAT_dom"/>
</dbReference>
<evidence type="ECO:0000259" key="3">
    <source>
        <dbReference type="PROSITE" id="PS51186"/>
    </source>
</evidence>
<dbReference type="AlphaFoldDB" id="A0A3S1D7J5"/>
<organism evidence="4 5">
    <name type="scientific">Paenibacillus zeisoli</name>
    <dbReference type="NCBI Taxonomy" id="2496267"/>
    <lineage>
        <taxon>Bacteria</taxon>
        <taxon>Bacillati</taxon>
        <taxon>Bacillota</taxon>
        <taxon>Bacilli</taxon>
        <taxon>Bacillales</taxon>
        <taxon>Paenibacillaceae</taxon>
        <taxon>Paenibacillus</taxon>
    </lineage>
</organism>
<evidence type="ECO:0000256" key="2">
    <source>
        <dbReference type="ARBA" id="ARBA00023315"/>
    </source>
</evidence>
<sequence>MREMPITIEPMQAKYNGQVGRLLAQAFLGKFQMLTSLNEDDLALFFEQMLEYVGAESSTQRMVALQQGEVIGSISIRWRLVHGIPPKINEKLPPWRILSQFGRWNLIKMLIGLYVLDHEPEPYECYIADLAVRSDQRSKGVGKLLLQWAQQAVAMNPALDRLTLHVSGSNPRAKQLYEQLSFQTHSRENRYMLRLLFNESRWDYMVQWKGGYLKKP</sequence>
<feature type="domain" description="N-acetyltransferase" evidence="3">
    <location>
        <begin position="21"/>
        <end position="210"/>
    </location>
</feature>
<gene>
    <name evidence="4" type="ORF">EJP77_08425</name>
</gene>
<dbReference type="SUPFAM" id="SSF55729">
    <property type="entry name" value="Acyl-CoA N-acyltransferases (Nat)"/>
    <property type="match status" value="1"/>
</dbReference>
<dbReference type="Proteomes" id="UP000272464">
    <property type="component" value="Unassembled WGS sequence"/>
</dbReference>
<dbReference type="Pfam" id="PF00583">
    <property type="entry name" value="Acetyltransf_1"/>
    <property type="match status" value="1"/>
</dbReference>
<comment type="caution">
    <text evidence="4">The sequence shown here is derived from an EMBL/GenBank/DDBJ whole genome shotgun (WGS) entry which is preliminary data.</text>
</comment>
<proteinExistence type="predicted"/>
<dbReference type="GO" id="GO:0016747">
    <property type="term" value="F:acyltransferase activity, transferring groups other than amino-acyl groups"/>
    <property type="evidence" value="ECO:0007669"/>
    <property type="project" value="InterPro"/>
</dbReference>
<dbReference type="PANTHER" id="PTHR43877">
    <property type="entry name" value="AMINOALKYLPHOSPHONATE N-ACETYLTRANSFERASE-RELATED-RELATED"/>
    <property type="match status" value="1"/>
</dbReference>
<reference evidence="4 5" key="1">
    <citation type="submission" date="2018-12" db="EMBL/GenBank/DDBJ databases">
        <authorList>
            <person name="Sun L."/>
            <person name="Chen Z."/>
        </authorList>
    </citation>
    <scope>NUCLEOTIDE SEQUENCE [LARGE SCALE GENOMIC DNA]</scope>
    <source>
        <strain evidence="4 5">3-5-3</strain>
    </source>
</reference>
<dbReference type="Gene3D" id="3.40.630.30">
    <property type="match status" value="1"/>
</dbReference>
<evidence type="ECO:0000313" key="4">
    <source>
        <dbReference type="EMBL" id="RUT33653.1"/>
    </source>
</evidence>
<name>A0A3S1D7J5_9BACL</name>
<dbReference type="OrthoDB" id="5319888at2"/>
<evidence type="ECO:0000256" key="1">
    <source>
        <dbReference type="ARBA" id="ARBA00022679"/>
    </source>
</evidence>
<dbReference type="CDD" id="cd04301">
    <property type="entry name" value="NAT_SF"/>
    <property type="match status" value="1"/>
</dbReference>